<protein>
    <recommendedName>
        <fullName evidence="1">GGDEF domain-containing protein</fullName>
    </recommendedName>
</protein>
<gene>
    <name evidence="2" type="ORF">RUN39_v1_1290016</name>
</gene>
<dbReference type="InterPro" id="IPR029787">
    <property type="entry name" value="Nucleotide_cyclase"/>
</dbReference>
<dbReference type="PROSITE" id="PS50887">
    <property type="entry name" value="GGDEF"/>
    <property type="match status" value="1"/>
</dbReference>
<dbReference type="EMBL" id="LN899819">
    <property type="protein sequence ID" value="CUV15360.1"/>
    <property type="molecule type" value="Genomic_DNA"/>
</dbReference>
<feature type="domain" description="GGDEF" evidence="1">
    <location>
        <begin position="1"/>
        <end position="45"/>
    </location>
</feature>
<evidence type="ECO:0000313" key="2">
    <source>
        <dbReference type="EMBL" id="CUV15360.1"/>
    </source>
</evidence>
<dbReference type="InterPro" id="IPR043128">
    <property type="entry name" value="Rev_trsase/Diguanyl_cyclase"/>
</dbReference>
<organism evidence="2">
    <name type="scientific">Ralstonia solanacearum</name>
    <name type="common">Pseudomonas solanacearum</name>
    <dbReference type="NCBI Taxonomy" id="305"/>
    <lineage>
        <taxon>Bacteria</taxon>
        <taxon>Pseudomonadati</taxon>
        <taxon>Pseudomonadota</taxon>
        <taxon>Betaproteobacteria</taxon>
        <taxon>Burkholderiales</taxon>
        <taxon>Burkholderiaceae</taxon>
        <taxon>Ralstonia</taxon>
        <taxon>Ralstonia solanacearum species complex</taxon>
    </lineage>
</organism>
<reference evidence="2" key="1">
    <citation type="submission" date="2015-10" db="EMBL/GenBank/DDBJ databases">
        <authorList>
            <person name="Gilbert D.G."/>
        </authorList>
    </citation>
    <scope>NUCLEOTIDE SEQUENCE</scope>
    <source>
        <strain evidence="2">Phyl III-seqv23</strain>
    </source>
</reference>
<dbReference type="AlphaFoldDB" id="A0A0S4TZC6"/>
<sequence>MTISAGCATATPGSAASLDALVAAADATLYRAKAAGRNLVVPSETAPPAQLA</sequence>
<name>A0A0S4TZC6_RALSL</name>
<dbReference type="InterPro" id="IPR000160">
    <property type="entry name" value="GGDEF_dom"/>
</dbReference>
<evidence type="ECO:0000259" key="1">
    <source>
        <dbReference type="PROSITE" id="PS50887"/>
    </source>
</evidence>
<proteinExistence type="predicted"/>
<dbReference type="Gene3D" id="3.30.70.270">
    <property type="match status" value="1"/>
</dbReference>
<dbReference type="SUPFAM" id="SSF55073">
    <property type="entry name" value="Nucleotide cyclase"/>
    <property type="match status" value="1"/>
</dbReference>
<accession>A0A0S4TZC6</accession>